<dbReference type="InterPro" id="IPR005843">
    <property type="entry name" value="A-D-PHexomutase_C"/>
</dbReference>
<keyword evidence="4 9" id="KW-0460">Magnesium</keyword>
<keyword evidence="17" id="KW-1185">Reference proteome</keyword>
<evidence type="ECO:0000256" key="4">
    <source>
        <dbReference type="ARBA" id="ARBA00022842"/>
    </source>
</evidence>
<evidence type="ECO:0000256" key="9">
    <source>
        <dbReference type="HAMAP-Rule" id="MF_01554"/>
    </source>
</evidence>
<dbReference type="Pfam" id="PF02878">
    <property type="entry name" value="PGM_PMM_I"/>
    <property type="match status" value="1"/>
</dbReference>
<evidence type="ECO:0000313" key="16">
    <source>
        <dbReference type="EMBL" id="WRO20249.1"/>
    </source>
</evidence>
<dbReference type="InterPro" id="IPR050060">
    <property type="entry name" value="Phosphoglucosamine_mutase"/>
</dbReference>
<evidence type="ECO:0000256" key="2">
    <source>
        <dbReference type="ARBA" id="ARBA00022553"/>
    </source>
</evidence>
<feature type="domain" description="Alpha-D-phosphohexomutase alpha/beta/alpha" evidence="13">
    <location>
        <begin position="2"/>
        <end position="134"/>
    </location>
</feature>
<dbReference type="GO" id="GO:0004615">
    <property type="term" value="F:phosphomannomutase activity"/>
    <property type="evidence" value="ECO:0007669"/>
    <property type="project" value="TreeGrafter"/>
</dbReference>
<gene>
    <name evidence="9 16" type="primary">glmM</name>
    <name evidence="16" type="ORF">MFMK1_000007</name>
</gene>
<feature type="binding site" description="via phosphate group" evidence="9">
    <location>
        <position position="99"/>
    </location>
    <ligand>
        <name>Mg(2+)</name>
        <dbReference type="ChEBI" id="CHEBI:18420"/>
    </ligand>
</feature>
<dbReference type="Pfam" id="PF00408">
    <property type="entry name" value="PGM_PMM_IV"/>
    <property type="match status" value="1"/>
</dbReference>
<dbReference type="Gene3D" id="3.30.310.50">
    <property type="entry name" value="Alpha-D-phosphohexomutase, C-terminal domain"/>
    <property type="match status" value="1"/>
</dbReference>
<dbReference type="GO" id="GO:0005975">
    <property type="term" value="P:carbohydrate metabolic process"/>
    <property type="evidence" value="ECO:0007669"/>
    <property type="project" value="InterPro"/>
</dbReference>
<dbReference type="PANTHER" id="PTHR42946:SF1">
    <property type="entry name" value="PHOSPHOGLUCOMUTASE (ALPHA-D-GLUCOSE-1,6-BISPHOSPHATE-DEPENDENT)"/>
    <property type="match status" value="1"/>
</dbReference>
<dbReference type="HAMAP" id="MF_01554_B">
    <property type="entry name" value="GlmM_B"/>
    <property type="match status" value="1"/>
</dbReference>
<feature type="domain" description="Alpha-D-phosphohexomutase alpha/beta/alpha" evidence="15">
    <location>
        <begin position="255"/>
        <end position="366"/>
    </location>
</feature>
<dbReference type="EMBL" id="CP121694">
    <property type="protein sequence ID" value="WRO20249.1"/>
    <property type="molecule type" value="Genomic_DNA"/>
</dbReference>
<feature type="binding site" evidence="9">
    <location>
        <position position="242"/>
    </location>
    <ligand>
        <name>Mg(2+)</name>
        <dbReference type="ChEBI" id="CHEBI:18420"/>
    </ligand>
</feature>
<dbReference type="PRINTS" id="PR00509">
    <property type="entry name" value="PGMPMM"/>
</dbReference>
<dbReference type="InterPro" id="IPR005844">
    <property type="entry name" value="A-D-PHexomutase_a/b/a-I"/>
</dbReference>
<dbReference type="NCBIfam" id="TIGR01455">
    <property type="entry name" value="glmM"/>
    <property type="match status" value="1"/>
</dbReference>
<dbReference type="InterPro" id="IPR006352">
    <property type="entry name" value="GlmM_bact"/>
</dbReference>
<feature type="domain" description="Alpha-D-phosphohexomutase C-terminal" evidence="12">
    <location>
        <begin position="371"/>
        <end position="437"/>
    </location>
</feature>
<dbReference type="GO" id="GO:0008966">
    <property type="term" value="F:phosphoglucosamine mutase activity"/>
    <property type="evidence" value="ECO:0007669"/>
    <property type="project" value="UniProtKB-UniRule"/>
</dbReference>
<evidence type="ECO:0000313" key="17">
    <source>
        <dbReference type="Proteomes" id="UP001329915"/>
    </source>
</evidence>
<feature type="binding site" evidence="9">
    <location>
        <position position="238"/>
    </location>
    <ligand>
        <name>Mg(2+)</name>
        <dbReference type="ChEBI" id="CHEBI:18420"/>
    </ligand>
</feature>
<accession>A0AAU0UIY3</accession>
<dbReference type="CDD" id="cd05802">
    <property type="entry name" value="GlmM"/>
    <property type="match status" value="1"/>
</dbReference>
<proteinExistence type="inferred from homology"/>
<dbReference type="InterPro" id="IPR036900">
    <property type="entry name" value="A-D-PHexomutase_C_sf"/>
</dbReference>
<organism evidence="16 17">
    <name type="scientific">Metallumcola ferriviriculae</name>
    <dbReference type="NCBI Taxonomy" id="3039180"/>
    <lineage>
        <taxon>Bacteria</taxon>
        <taxon>Bacillati</taxon>
        <taxon>Bacillota</taxon>
        <taxon>Clostridia</taxon>
        <taxon>Neomoorellales</taxon>
        <taxon>Desulfitibacteraceae</taxon>
        <taxon>Metallumcola</taxon>
    </lineage>
</organism>
<comment type="PTM">
    <text evidence="9">Activated by phosphorylation.</text>
</comment>
<dbReference type="NCBIfam" id="NF008139">
    <property type="entry name" value="PRK10887.1"/>
    <property type="match status" value="1"/>
</dbReference>
<evidence type="ECO:0000256" key="5">
    <source>
        <dbReference type="ARBA" id="ARBA00023235"/>
    </source>
</evidence>
<dbReference type="InterPro" id="IPR005845">
    <property type="entry name" value="A-D-PHexomutase_a/b/a-II"/>
</dbReference>
<dbReference type="GO" id="GO:0009252">
    <property type="term" value="P:peptidoglycan biosynthetic process"/>
    <property type="evidence" value="ECO:0007669"/>
    <property type="project" value="TreeGrafter"/>
</dbReference>
<feature type="active site" description="Phosphoserine intermediate" evidence="9">
    <location>
        <position position="99"/>
    </location>
</feature>
<evidence type="ECO:0000256" key="10">
    <source>
        <dbReference type="RuleBase" id="RU004326"/>
    </source>
</evidence>
<keyword evidence="2 9" id="KW-0597">Phosphoprotein</keyword>
<comment type="function">
    <text evidence="9 11">Catalyzes the conversion of glucosamine-6-phosphate to glucosamine-1-phosphate.</text>
</comment>
<evidence type="ECO:0000256" key="6">
    <source>
        <dbReference type="ARBA" id="ARBA00050364"/>
    </source>
</evidence>
<dbReference type="Gene3D" id="3.40.120.10">
    <property type="entry name" value="Alpha-D-Glucose-1,6-Bisphosphate, subunit A, domain 3"/>
    <property type="match status" value="3"/>
</dbReference>
<evidence type="ECO:0000259" key="14">
    <source>
        <dbReference type="Pfam" id="PF02879"/>
    </source>
</evidence>
<feature type="domain" description="Alpha-D-phosphohexomutase alpha/beta/alpha" evidence="14">
    <location>
        <begin position="156"/>
        <end position="251"/>
    </location>
</feature>
<dbReference type="SUPFAM" id="SSF55957">
    <property type="entry name" value="Phosphoglucomutase, C-terminal domain"/>
    <property type="match status" value="1"/>
</dbReference>
<keyword evidence="5 9" id="KW-0413">Isomerase</keyword>
<feature type="binding site" evidence="9">
    <location>
        <position position="240"/>
    </location>
    <ligand>
        <name>Mg(2+)</name>
        <dbReference type="ChEBI" id="CHEBI:18420"/>
    </ligand>
</feature>
<evidence type="ECO:0000256" key="1">
    <source>
        <dbReference type="ARBA" id="ARBA00010231"/>
    </source>
</evidence>
<dbReference type="InterPro" id="IPR016066">
    <property type="entry name" value="A-D-PHexomutase_CS"/>
</dbReference>
<evidence type="ECO:0000256" key="11">
    <source>
        <dbReference type="RuleBase" id="RU004327"/>
    </source>
</evidence>
<evidence type="ECO:0000256" key="7">
    <source>
        <dbReference type="ARBA" id="ARBA00066330"/>
    </source>
</evidence>
<dbReference type="FunFam" id="3.40.120.10:FF:000001">
    <property type="entry name" value="Phosphoglucosamine mutase"/>
    <property type="match status" value="1"/>
</dbReference>
<name>A0AAU0UIY3_9FIRM</name>
<keyword evidence="3 9" id="KW-0479">Metal-binding</keyword>
<protein>
    <recommendedName>
        <fullName evidence="8 9">Phosphoglucosamine mutase</fullName>
        <ecNumber evidence="7 9">5.4.2.10</ecNumber>
    </recommendedName>
</protein>
<dbReference type="PANTHER" id="PTHR42946">
    <property type="entry name" value="PHOSPHOHEXOSE MUTASE"/>
    <property type="match status" value="1"/>
</dbReference>
<comment type="cofactor">
    <cofactor evidence="9">
        <name>Mg(2+)</name>
        <dbReference type="ChEBI" id="CHEBI:18420"/>
    </cofactor>
    <text evidence="9">Binds 1 Mg(2+) ion per subunit.</text>
</comment>
<evidence type="ECO:0000256" key="3">
    <source>
        <dbReference type="ARBA" id="ARBA00022723"/>
    </source>
</evidence>
<dbReference type="Proteomes" id="UP001329915">
    <property type="component" value="Chromosome"/>
</dbReference>
<dbReference type="EC" id="5.4.2.10" evidence="7 9"/>
<dbReference type="InterPro" id="IPR016055">
    <property type="entry name" value="A-D-PHexomutase_a/b/a-I/II/III"/>
</dbReference>
<dbReference type="Pfam" id="PF02879">
    <property type="entry name" value="PGM_PMM_II"/>
    <property type="match status" value="1"/>
</dbReference>
<comment type="similarity">
    <text evidence="1 9 10">Belongs to the phosphohexose mutase family.</text>
</comment>
<sequence>MRLFGTDGVRGVANEELTPELAFKLGQAGARVLGKGKEKPKIVIGKDTRISGDMLEAALVAGICSVGSDALLVGIVPTPAVSYLTRELGADAGVVISASHNPVADNGIKFFGSQGFKLDDDVEDDIEREAAKVEDSGRPVGENVGRAVRVMDAEKRYINFLKGTIRTDLKGIKVVVDCANGAASGASPKALWELGADVIPIFNDPDGVNINKDCGSTHIEALQQAVLAHGADIGLAHDGDADRVLAVDEKGRLVDGDQIMVILAKDLMEKGQLRKDTLVVTVMSNLGLHLALKENGIKTPQTKVGDRYVLEKMREIDATLGGEQSGHIIFLDHNTTGDGVLTGLQLMQVVKETGKSLSVLAGLMQRLPQVLVNVRVKDKQESMTHPTVTAAIAGAEESLGGKGRILVRPSGTEPLLRIMGEGTDEAEIKQIVESIAQVVRENV</sequence>
<dbReference type="Pfam" id="PF02880">
    <property type="entry name" value="PGM_PMM_III"/>
    <property type="match status" value="1"/>
</dbReference>
<evidence type="ECO:0000256" key="8">
    <source>
        <dbReference type="ARBA" id="ARBA00068193"/>
    </source>
</evidence>
<dbReference type="GO" id="GO:0000287">
    <property type="term" value="F:magnesium ion binding"/>
    <property type="evidence" value="ECO:0007669"/>
    <property type="project" value="UniProtKB-UniRule"/>
</dbReference>
<dbReference type="InterPro" id="IPR005841">
    <property type="entry name" value="Alpha-D-phosphohexomutase_SF"/>
</dbReference>
<dbReference type="SUPFAM" id="SSF53738">
    <property type="entry name" value="Phosphoglucomutase, first 3 domains"/>
    <property type="match status" value="3"/>
</dbReference>
<evidence type="ECO:0000259" key="13">
    <source>
        <dbReference type="Pfam" id="PF02878"/>
    </source>
</evidence>
<dbReference type="RefSeq" id="WP_366923153.1">
    <property type="nucleotide sequence ID" value="NZ_CP121694.1"/>
</dbReference>
<feature type="modified residue" description="Phosphoserine" evidence="9">
    <location>
        <position position="99"/>
    </location>
</feature>
<dbReference type="AlphaFoldDB" id="A0AAU0UIY3"/>
<dbReference type="GO" id="GO:0006048">
    <property type="term" value="P:UDP-N-acetylglucosamine biosynthetic process"/>
    <property type="evidence" value="ECO:0007669"/>
    <property type="project" value="TreeGrafter"/>
</dbReference>
<comment type="catalytic activity">
    <reaction evidence="6 9 11">
        <text>alpha-D-glucosamine 1-phosphate = D-glucosamine 6-phosphate</text>
        <dbReference type="Rhea" id="RHEA:23424"/>
        <dbReference type="ChEBI" id="CHEBI:58516"/>
        <dbReference type="ChEBI" id="CHEBI:58725"/>
        <dbReference type="EC" id="5.4.2.10"/>
    </reaction>
</comment>
<dbReference type="KEGG" id="dbc:MFMK1_000007"/>
<dbReference type="GO" id="GO:0005829">
    <property type="term" value="C:cytosol"/>
    <property type="evidence" value="ECO:0007669"/>
    <property type="project" value="TreeGrafter"/>
</dbReference>
<dbReference type="FunFam" id="3.40.120.10:FF:000002">
    <property type="entry name" value="Phosphoglucosamine mutase"/>
    <property type="match status" value="1"/>
</dbReference>
<dbReference type="InterPro" id="IPR005846">
    <property type="entry name" value="A-D-PHexomutase_a/b/a-III"/>
</dbReference>
<evidence type="ECO:0000259" key="12">
    <source>
        <dbReference type="Pfam" id="PF00408"/>
    </source>
</evidence>
<dbReference type="PROSITE" id="PS00710">
    <property type="entry name" value="PGM_PMM"/>
    <property type="match status" value="1"/>
</dbReference>
<evidence type="ECO:0000259" key="15">
    <source>
        <dbReference type="Pfam" id="PF02880"/>
    </source>
</evidence>
<reference evidence="16 17" key="1">
    <citation type="submission" date="2023-04" db="EMBL/GenBank/DDBJ databases">
        <authorList>
            <person name="Hsu D."/>
        </authorList>
    </citation>
    <scope>NUCLEOTIDE SEQUENCE [LARGE SCALE GENOMIC DNA]</scope>
    <source>
        <strain evidence="16 17">MK1</strain>
    </source>
</reference>
<dbReference type="FunFam" id="3.30.310.50:FF:000001">
    <property type="entry name" value="Phosphoglucosamine mutase"/>
    <property type="match status" value="1"/>
</dbReference>